<dbReference type="InterPro" id="IPR011004">
    <property type="entry name" value="Trimer_LpxA-like_sf"/>
</dbReference>
<dbReference type="EMBL" id="JAGSPN010000009">
    <property type="protein sequence ID" value="MBR7783038.1"/>
    <property type="molecule type" value="Genomic_DNA"/>
</dbReference>
<dbReference type="AlphaFoldDB" id="A0A941I8Q2"/>
<dbReference type="PANTHER" id="PTHR23416">
    <property type="entry name" value="SIALIC ACID SYNTHASE-RELATED"/>
    <property type="match status" value="1"/>
</dbReference>
<accession>A0A941I8Q2</accession>
<keyword evidence="1" id="KW-0012">Acyltransferase</keyword>
<dbReference type="Gene3D" id="2.160.10.10">
    <property type="entry name" value="Hexapeptide repeat proteins"/>
    <property type="match status" value="1"/>
</dbReference>
<dbReference type="InterPro" id="IPR051159">
    <property type="entry name" value="Hexapeptide_acetyltransf"/>
</dbReference>
<dbReference type="SUPFAM" id="SSF51161">
    <property type="entry name" value="Trimeric LpxA-like enzymes"/>
    <property type="match status" value="1"/>
</dbReference>
<dbReference type="GO" id="GO:0016746">
    <property type="term" value="F:acyltransferase activity"/>
    <property type="evidence" value="ECO:0007669"/>
    <property type="project" value="UniProtKB-KW"/>
</dbReference>
<organism evidence="1 2">
    <name type="scientific">Undibacterium luofuense</name>
    <dbReference type="NCBI Taxonomy" id="2828733"/>
    <lineage>
        <taxon>Bacteria</taxon>
        <taxon>Pseudomonadati</taxon>
        <taxon>Pseudomonadota</taxon>
        <taxon>Betaproteobacteria</taxon>
        <taxon>Burkholderiales</taxon>
        <taxon>Oxalobacteraceae</taxon>
        <taxon>Undibacterium</taxon>
    </lineage>
</organism>
<dbReference type="Proteomes" id="UP000680067">
    <property type="component" value="Unassembled WGS sequence"/>
</dbReference>
<sequence length="162" mass="16915">MIIIHPDARVSALADIEDSVRGTRIEVGARSVIDSFVKIKPAGGNGDLVIGERTVINSGCVLYTGQGLRIGNDVAIAANCTFAPVNHAYQDKSRPINQQGFLPGKGGIVIEDDVWIGANCVVLDGAVLRQGCVVGAGSVVRGEVAAYTIVAGNPVRQIGERH</sequence>
<dbReference type="RefSeq" id="WP_212688324.1">
    <property type="nucleotide sequence ID" value="NZ_JAGSPN010000009.1"/>
</dbReference>
<dbReference type="InterPro" id="IPR001451">
    <property type="entry name" value="Hexapep"/>
</dbReference>
<reference evidence="1" key="1">
    <citation type="submission" date="2021-04" db="EMBL/GenBank/DDBJ databases">
        <title>novel species isolated from subtropical streams in China.</title>
        <authorList>
            <person name="Lu H."/>
        </authorList>
    </citation>
    <scope>NUCLEOTIDE SEQUENCE</scope>
    <source>
        <strain evidence="1">LFS511W</strain>
    </source>
</reference>
<gene>
    <name evidence="1" type="ORF">KDM89_12875</name>
</gene>
<evidence type="ECO:0000313" key="1">
    <source>
        <dbReference type="EMBL" id="MBR7783038.1"/>
    </source>
</evidence>
<evidence type="ECO:0000313" key="2">
    <source>
        <dbReference type="Proteomes" id="UP000680067"/>
    </source>
</evidence>
<dbReference type="CDD" id="cd04647">
    <property type="entry name" value="LbH_MAT_like"/>
    <property type="match status" value="1"/>
</dbReference>
<name>A0A941I8Q2_9BURK</name>
<dbReference type="Pfam" id="PF00132">
    <property type="entry name" value="Hexapep"/>
    <property type="match status" value="1"/>
</dbReference>
<comment type="caution">
    <text evidence="1">The sequence shown here is derived from an EMBL/GenBank/DDBJ whole genome shotgun (WGS) entry which is preliminary data.</text>
</comment>
<keyword evidence="1" id="KW-0808">Transferase</keyword>
<keyword evidence="2" id="KW-1185">Reference proteome</keyword>
<proteinExistence type="predicted"/>
<protein>
    <submittedName>
        <fullName evidence="1">Acyltransferase</fullName>
    </submittedName>
</protein>